<sequence>MAQDPNLTLPIAKVEGFAIPPAPELPEILNIDLLSSTPLGAPTAELLDSSLLETSTAKLPGSSLL</sequence>
<comment type="caution">
    <text evidence="1">The sequence shown here is derived from an EMBL/GenBank/DDBJ whole genome shotgun (WGS) entry which is preliminary data.</text>
</comment>
<feature type="non-terminal residue" evidence="1">
    <location>
        <position position="65"/>
    </location>
</feature>
<name>A0ABC8RQD5_9AQUA</name>
<dbReference type="Proteomes" id="UP001642360">
    <property type="component" value="Unassembled WGS sequence"/>
</dbReference>
<dbReference type="AlphaFoldDB" id="A0ABC8RQD5"/>
<proteinExistence type="predicted"/>
<reference evidence="1 2" key="1">
    <citation type="submission" date="2024-02" db="EMBL/GenBank/DDBJ databases">
        <authorList>
            <person name="Vignale AGUSTIN F."/>
            <person name="Sosa J E."/>
            <person name="Modenutti C."/>
        </authorList>
    </citation>
    <scope>NUCLEOTIDE SEQUENCE [LARGE SCALE GENOMIC DNA]</scope>
</reference>
<dbReference type="EMBL" id="CAUOFW020001613">
    <property type="protein sequence ID" value="CAK9146785.1"/>
    <property type="molecule type" value="Genomic_DNA"/>
</dbReference>
<accession>A0ABC8RQD5</accession>
<evidence type="ECO:0000313" key="1">
    <source>
        <dbReference type="EMBL" id="CAK9146785.1"/>
    </source>
</evidence>
<organism evidence="1 2">
    <name type="scientific">Ilex paraguariensis</name>
    <name type="common">yerba mate</name>
    <dbReference type="NCBI Taxonomy" id="185542"/>
    <lineage>
        <taxon>Eukaryota</taxon>
        <taxon>Viridiplantae</taxon>
        <taxon>Streptophyta</taxon>
        <taxon>Embryophyta</taxon>
        <taxon>Tracheophyta</taxon>
        <taxon>Spermatophyta</taxon>
        <taxon>Magnoliopsida</taxon>
        <taxon>eudicotyledons</taxon>
        <taxon>Gunneridae</taxon>
        <taxon>Pentapetalae</taxon>
        <taxon>asterids</taxon>
        <taxon>campanulids</taxon>
        <taxon>Aquifoliales</taxon>
        <taxon>Aquifoliaceae</taxon>
        <taxon>Ilex</taxon>
    </lineage>
</organism>
<gene>
    <name evidence="1" type="ORF">ILEXP_LOCUS14653</name>
</gene>
<evidence type="ECO:0000313" key="2">
    <source>
        <dbReference type="Proteomes" id="UP001642360"/>
    </source>
</evidence>
<keyword evidence="2" id="KW-1185">Reference proteome</keyword>
<protein>
    <submittedName>
        <fullName evidence="1">Uncharacterized protein</fullName>
    </submittedName>
</protein>